<dbReference type="SUPFAM" id="SSF74650">
    <property type="entry name" value="Galactose mutarotase-like"/>
    <property type="match status" value="1"/>
</dbReference>
<dbReference type="Gene3D" id="2.70.98.10">
    <property type="match status" value="1"/>
</dbReference>
<dbReference type="PIRSF" id="PIRSF016020">
    <property type="entry name" value="PHexose_mutarotase"/>
    <property type="match status" value="1"/>
</dbReference>
<dbReference type="PANTHER" id="PTHR11122:SF13">
    <property type="entry name" value="GLUCOSE-6-PHOSPHATE 1-EPIMERASE"/>
    <property type="match status" value="1"/>
</dbReference>
<organism evidence="6 7">
    <name type="scientific">Marinomonas alcarazii</name>
    <dbReference type="NCBI Taxonomy" id="491949"/>
    <lineage>
        <taxon>Bacteria</taxon>
        <taxon>Pseudomonadati</taxon>
        <taxon>Pseudomonadota</taxon>
        <taxon>Gammaproteobacteria</taxon>
        <taxon>Oceanospirillales</taxon>
        <taxon>Oceanospirillaceae</taxon>
        <taxon>Marinomonas</taxon>
    </lineage>
</organism>
<dbReference type="InterPro" id="IPR011013">
    <property type="entry name" value="Gal_mutarotase_sf_dom"/>
</dbReference>
<accession>A0A318V355</accession>
<evidence type="ECO:0000313" key="7">
    <source>
        <dbReference type="Proteomes" id="UP000247551"/>
    </source>
</evidence>
<dbReference type="EMBL" id="QKLW01000003">
    <property type="protein sequence ID" value="PYF82413.1"/>
    <property type="molecule type" value="Genomic_DNA"/>
</dbReference>
<evidence type="ECO:0000256" key="3">
    <source>
        <dbReference type="ARBA" id="ARBA00023235"/>
    </source>
</evidence>
<sequence>MNGRLIQELEELGGEIRPSSFRKCDQIIIEQPGFSASIALWGGHLESFIPAGQEDLLFQSANQGGEGRFGRRHFGVPVCWPWFGANYVHDDYPAHGLARYFRWELIEAGRFKNGDVKIVIRLASENHPLIEEMWPFAFELRQVFRFSSKGFRINFSAANLSDKAMPVSEALHTYFNISDNQTAEVHGLDKVTYVDKFDNGSRHLQQGAVTPCDYMDRVYVSAPDVCEIHDPGLQRKLVISTEGSHSTVLWNPGAELAKQRVDMEDEDYRRFVCVEAANALTDEYDIPPGGIHQLKLKVRHKPLVSE</sequence>
<name>A0A318V355_9GAMM</name>
<dbReference type="GO" id="GO:0030246">
    <property type="term" value="F:carbohydrate binding"/>
    <property type="evidence" value="ECO:0007669"/>
    <property type="project" value="UniProtKB-UniRule"/>
</dbReference>
<feature type="active site" evidence="5">
    <location>
        <position position="275"/>
    </location>
</feature>
<dbReference type="CDD" id="cd09020">
    <property type="entry name" value="D-hex-6-P-epi_like"/>
    <property type="match status" value="1"/>
</dbReference>
<dbReference type="Pfam" id="PF01263">
    <property type="entry name" value="Aldose_epim"/>
    <property type="match status" value="1"/>
</dbReference>
<dbReference type="InterPro" id="IPR025532">
    <property type="entry name" value="G6P_1-epimerase"/>
</dbReference>
<evidence type="ECO:0000256" key="5">
    <source>
        <dbReference type="PIRSR" id="PIRSR016020-1"/>
    </source>
</evidence>
<evidence type="ECO:0000256" key="1">
    <source>
        <dbReference type="ARBA" id="ARBA00001096"/>
    </source>
</evidence>
<dbReference type="EC" id="5.1.3.15" evidence="4"/>
<dbReference type="PANTHER" id="PTHR11122">
    <property type="entry name" value="APOSPORY-ASSOCIATED PROTEIN C-RELATED"/>
    <property type="match status" value="1"/>
</dbReference>
<dbReference type="GO" id="GO:0005975">
    <property type="term" value="P:carbohydrate metabolic process"/>
    <property type="evidence" value="ECO:0007669"/>
    <property type="project" value="InterPro"/>
</dbReference>
<evidence type="ECO:0000256" key="2">
    <source>
        <dbReference type="ARBA" id="ARBA00005866"/>
    </source>
</evidence>
<comment type="similarity">
    <text evidence="2 4">Belongs to the glucose-6-phosphate 1-epimerase family.</text>
</comment>
<dbReference type="AlphaFoldDB" id="A0A318V355"/>
<dbReference type="Proteomes" id="UP000247551">
    <property type="component" value="Unassembled WGS sequence"/>
</dbReference>
<dbReference type="InterPro" id="IPR014718">
    <property type="entry name" value="GH-type_carb-bd"/>
</dbReference>
<evidence type="ECO:0000313" key="6">
    <source>
        <dbReference type="EMBL" id="PYF82413.1"/>
    </source>
</evidence>
<keyword evidence="3 4" id="KW-0413">Isomerase</keyword>
<reference evidence="6 7" key="1">
    <citation type="submission" date="2018-06" db="EMBL/GenBank/DDBJ databases">
        <title>Genomic Encyclopedia of Type Strains, Phase III (KMG-III): the genomes of soil and plant-associated and newly described type strains.</title>
        <authorList>
            <person name="Whitman W."/>
        </authorList>
    </citation>
    <scope>NUCLEOTIDE SEQUENCE [LARGE SCALE GENOMIC DNA]</scope>
    <source>
        <strain evidence="6 7">CECT 7730</strain>
    </source>
</reference>
<dbReference type="InterPro" id="IPR008183">
    <property type="entry name" value="Aldose_1/G6P_1-epimerase"/>
</dbReference>
<comment type="catalytic activity">
    <reaction evidence="1">
        <text>alpha-D-glucose 6-phosphate = beta-D-glucose 6-phosphate</text>
        <dbReference type="Rhea" id="RHEA:16249"/>
        <dbReference type="ChEBI" id="CHEBI:58225"/>
        <dbReference type="ChEBI" id="CHEBI:58247"/>
        <dbReference type="EC" id="5.1.3.15"/>
    </reaction>
</comment>
<protein>
    <recommendedName>
        <fullName evidence="4">Putative glucose-6-phosphate 1-epimerase</fullName>
        <ecNumber evidence="4">5.1.3.15</ecNumber>
    </recommendedName>
</protein>
<comment type="caution">
    <text evidence="6">The sequence shown here is derived from an EMBL/GenBank/DDBJ whole genome shotgun (WGS) entry which is preliminary data.</text>
</comment>
<evidence type="ECO:0000256" key="4">
    <source>
        <dbReference type="PIRNR" id="PIRNR016020"/>
    </source>
</evidence>
<dbReference type="GO" id="GO:0047938">
    <property type="term" value="F:glucose-6-phosphate 1-epimerase activity"/>
    <property type="evidence" value="ECO:0007669"/>
    <property type="project" value="UniProtKB-UniRule"/>
</dbReference>
<dbReference type="RefSeq" id="WP_110574945.1">
    <property type="nucleotide sequence ID" value="NZ_QKLW01000003.1"/>
</dbReference>
<feature type="active site" evidence="5">
    <location>
        <position position="172"/>
    </location>
</feature>
<keyword evidence="7" id="KW-1185">Reference proteome</keyword>
<proteinExistence type="inferred from homology"/>
<gene>
    <name evidence="6" type="ORF">DFP75_103241</name>
</gene>